<feature type="transmembrane region" description="Helical" evidence="6">
    <location>
        <begin position="267"/>
        <end position="288"/>
    </location>
</feature>
<evidence type="ECO:0000256" key="4">
    <source>
        <dbReference type="ARBA" id="ARBA00023136"/>
    </source>
</evidence>
<dbReference type="OMA" id="FRLTEGW"/>
<evidence type="ECO:0000259" key="7">
    <source>
        <dbReference type="Pfam" id="PF20684"/>
    </source>
</evidence>
<feature type="transmembrane region" description="Helical" evidence="6">
    <location>
        <begin position="195"/>
        <end position="215"/>
    </location>
</feature>
<feature type="transmembrane region" description="Helical" evidence="6">
    <location>
        <begin position="227"/>
        <end position="247"/>
    </location>
</feature>
<evidence type="ECO:0000256" key="3">
    <source>
        <dbReference type="ARBA" id="ARBA00022989"/>
    </source>
</evidence>
<feature type="domain" description="Rhodopsin" evidence="7">
    <location>
        <begin position="53"/>
        <end position="289"/>
    </location>
</feature>
<keyword evidence="2 6" id="KW-0812">Transmembrane</keyword>
<dbReference type="Proteomes" id="UP000008066">
    <property type="component" value="Unassembled WGS sequence"/>
</dbReference>
<dbReference type="GeneID" id="18261509"/>
<feature type="transmembrane region" description="Helical" evidence="6">
    <location>
        <begin position="148"/>
        <end position="167"/>
    </location>
</feature>
<evidence type="ECO:0000256" key="5">
    <source>
        <dbReference type="ARBA" id="ARBA00038359"/>
    </source>
</evidence>
<dbReference type="EMBL" id="GL988048">
    <property type="protein sequence ID" value="EGS17139.1"/>
    <property type="molecule type" value="Genomic_DNA"/>
</dbReference>
<dbReference type="KEGG" id="cthr:CTHT_0074710"/>
<organism evidence="9">
    <name type="scientific">Chaetomium thermophilum (strain DSM 1495 / CBS 144.50 / IMI 039719)</name>
    <name type="common">Thermochaetoides thermophila</name>
    <dbReference type="NCBI Taxonomy" id="759272"/>
    <lineage>
        <taxon>Eukaryota</taxon>
        <taxon>Fungi</taxon>
        <taxon>Dikarya</taxon>
        <taxon>Ascomycota</taxon>
        <taxon>Pezizomycotina</taxon>
        <taxon>Sordariomycetes</taxon>
        <taxon>Sordariomycetidae</taxon>
        <taxon>Sordariales</taxon>
        <taxon>Chaetomiaceae</taxon>
        <taxon>Thermochaetoides</taxon>
    </lineage>
</organism>
<dbReference type="OrthoDB" id="5417887at2759"/>
<reference evidence="8 9" key="1">
    <citation type="journal article" date="2011" name="Cell">
        <title>Insight into structure and assembly of the nuclear pore complex by utilizing the genome of a eukaryotic thermophile.</title>
        <authorList>
            <person name="Amlacher S."/>
            <person name="Sarges P."/>
            <person name="Flemming D."/>
            <person name="van Noort V."/>
            <person name="Kunze R."/>
            <person name="Devos D.P."/>
            <person name="Arumugam M."/>
            <person name="Bork P."/>
            <person name="Hurt E."/>
        </authorList>
    </citation>
    <scope>NUCLEOTIDE SEQUENCE [LARGE SCALE GENOMIC DNA]</scope>
    <source>
        <strain evidence="9">DSM 1495 / CBS 144.50 / IMI 039719</strain>
    </source>
</reference>
<dbReference type="GO" id="GO:0016020">
    <property type="term" value="C:membrane"/>
    <property type="evidence" value="ECO:0007669"/>
    <property type="project" value="UniProtKB-SubCell"/>
</dbReference>
<evidence type="ECO:0000313" key="9">
    <source>
        <dbReference type="Proteomes" id="UP000008066"/>
    </source>
</evidence>
<accession>G0SI69</accession>
<dbReference type="HOGENOM" id="CLU_028200_3_0_1"/>
<comment type="similarity">
    <text evidence="5">Belongs to the SAT4 family.</text>
</comment>
<dbReference type="PANTHER" id="PTHR33048">
    <property type="entry name" value="PTH11-LIKE INTEGRAL MEMBRANE PROTEIN (AFU_ORTHOLOGUE AFUA_5G11245)"/>
    <property type="match status" value="1"/>
</dbReference>
<dbReference type="eggNOG" id="ENOG502SP0C">
    <property type="taxonomic scope" value="Eukaryota"/>
</dbReference>
<sequence>MASVDNTSRPEQYAAPVDVDPNQLAALPHDDSGPKLNAVIWTLTALSGLILALRIYCRFWRRKGLWWDDAFLIAAWLCITVESAMLTKATTLDYGKHIWDFDMANMRELLLYINIAGSFSVTAAIWAKTSFGITLLHLTDGWIKMVTWVIIISMNIAMGLSALFPWVNCKPLKKSWDYTIDGTCWAHEVTVHYNIFSGAYSTFMDFALALLPWGFIWKLQMRKKEKFGVGVAMSMGILAGITGIVKVSKIPNMLSNDFADGVDLWCWGNAETTVTIIAASIPMLRVIIREAAGSRQTYGAEYYKEGMTTGKRNVTGNVTISRGGPMGSDVEMAKQINDDSSSDKGILDNSNQDTFKMGRIVKTHNFTIEYHSRDSHQGGH</sequence>
<keyword evidence="3 6" id="KW-1133">Transmembrane helix</keyword>
<dbReference type="PANTHER" id="PTHR33048:SF42">
    <property type="entry name" value="INTEGRAL MEMBRANE PROTEIN"/>
    <property type="match status" value="1"/>
</dbReference>
<dbReference type="InterPro" id="IPR049326">
    <property type="entry name" value="Rhodopsin_dom_fungi"/>
</dbReference>
<feature type="transmembrane region" description="Helical" evidence="6">
    <location>
        <begin position="38"/>
        <end position="57"/>
    </location>
</feature>
<dbReference type="Pfam" id="PF20684">
    <property type="entry name" value="Fung_rhodopsin"/>
    <property type="match status" value="1"/>
</dbReference>
<gene>
    <name evidence="8" type="ORF">CTHT_0074710</name>
</gene>
<feature type="transmembrane region" description="Helical" evidence="6">
    <location>
        <begin position="69"/>
        <end position="89"/>
    </location>
</feature>
<keyword evidence="9" id="KW-1185">Reference proteome</keyword>
<evidence type="ECO:0000256" key="6">
    <source>
        <dbReference type="SAM" id="Phobius"/>
    </source>
</evidence>
<keyword evidence="4 6" id="KW-0472">Membrane</keyword>
<dbReference type="AlphaFoldDB" id="G0SI69"/>
<evidence type="ECO:0000256" key="1">
    <source>
        <dbReference type="ARBA" id="ARBA00004141"/>
    </source>
</evidence>
<protein>
    <submittedName>
        <fullName evidence="8">Putative integral membrane protein</fullName>
    </submittedName>
</protein>
<comment type="subcellular location">
    <subcellularLocation>
        <location evidence="1">Membrane</location>
        <topology evidence="1">Multi-pass membrane protein</topology>
    </subcellularLocation>
</comment>
<proteinExistence type="inferred from homology"/>
<name>G0SI69_CHATD</name>
<evidence type="ECO:0000256" key="2">
    <source>
        <dbReference type="ARBA" id="ARBA00022692"/>
    </source>
</evidence>
<feature type="transmembrane region" description="Helical" evidence="6">
    <location>
        <begin position="109"/>
        <end position="127"/>
    </location>
</feature>
<evidence type="ECO:0000313" key="8">
    <source>
        <dbReference type="EMBL" id="EGS17139.1"/>
    </source>
</evidence>
<dbReference type="InterPro" id="IPR052337">
    <property type="entry name" value="SAT4-like"/>
</dbReference>
<dbReference type="RefSeq" id="XP_006697721.1">
    <property type="nucleotide sequence ID" value="XM_006697658.1"/>
</dbReference>